<dbReference type="RefSeq" id="XP_008616575.1">
    <property type="nucleotide sequence ID" value="XM_008618353.1"/>
</dbReference>
<dbReference type="InParanoid" id="T0RCS7"/>
<evidence type="ECO:0000313" key="2">
    <source>
        <dbReference type="EMBL" id="EQC30008.1"/>
    </source>
</evidence>
<evidence type="ECO:0000259" key="1">
    <source>
        <dbReference type="PROSITE" id="PS50106"/>
    </source>
</evidence>
<dbReference type="PROSITE" id="PS50106">
    <property type="entry name" value="PDZ"/>
    <property type="match status" value="1"/>
</dbReference>
<feature type="domain" description="PDZ" evidence="1">
    <location>
        <begin position="78"/>
        <end position="152"/>
    </location>
</feature>
<evidence type="ECO:0000313" key="3">
    <source>
        <dbReference type="Proteomes" id="UP000030762"/>
    </source>
</evidence>
<dbReference type="VEuPathDB" id="FungiDB:SDRG_12288"/>
<dbReference type="InterPro" id="IPR036034">
    <property type="entry name" value="PDZ_sf"/>
</dbReference>
<dbReference type="GeneID" id="19953015"/>
<protein>
    <recommendedName>
        <fullName evidence="1">PDZ domain-containing protein</fullName>
    </recommendedName>
</protein>
<gene>
    <name evidence="2" type="ORF">SDRG_12288</name>
</gene>
<name>T0RCS7_SAPDV</name>
<dbReference type="EMBL" id="JH767179">
    <property type="protein sequence ID" value="EQC30008.1"/>
    <property type="molecule type" value="Genomic_DNA"/>
</dbReference>
<dbReference type="Gene3D" id="2.30.42.10">
    <property type="match status" value="1"/>
</dbReference>
<dbReference type="SUPFAM" id="SSF50156">
    <property type="entry name" value="PDZ domain-like"/>
    <property type="match status" value="1"/>
</dbReference>
<reference evidence="2 3" key="1">
    <citation type="submission" date="2012-04" db="EMBL/GenBank/DDBJ databases">
        <title>The Genome Sequence of Saprolegnia declina VS20.</title>
        <authorList>
            <consortium name="The Broad Institute Genome Sequencing Platform"/>
            <person name="Russ C."/>
            <person name="Nusbaum C."/>
            <person name="Tyler B."/>
            <person name="van West P."/>
            <person name="Dieguez-Uribeondo J."/>
            <person name="de Bruijn I."/>
            <person name="Tripathy S."/>
            <person name="Jiang R."/>
            <person name="Young S.K."/>
            <person name="Zeng Q."/>
            <person name="Gargeya S."/>
            <person name="Fitzgerald M."/>
            <person name="Haas B."/>
            <person name="Abouelleil A."/>
            <person name="Alvarado L."/>
            <person name="Arachchi H.M."/>
            <person name="Berlin A."/>
            <person name="Chapman S.B."/>
            <person name="Goldberg J."/>
            <person name="Griggs A."/>
            <person name="Gujja S."/>
            <person name="Hansen M."/>
            <person name="Howarth C."/>
            <person name="Imamovic A."/>
            <person name="Larimer J."/>
            <person name="McCowen C."/>
            <person name="Montmayeur A."/>
            <person name="Murphy C."/>
            <person name="Neiman D."/>
            <person name="Pearson M."/>
            <person name="Priest M."/>
            <person name="Roberts A."/>
            <person name="Saif S."/>
            <person name="Shea T."/>
            <person name="Sisk P."/>
            <person name="Sykes S."/>
            <person name="Wortman J."/>
            <person name="Nusbaum C."/>
            <person name="Birren B."/>
        </authorList>
    </citation>
    <scope>NUCLEOTIDE SEQUENCE [LARGE SCALE GENOMIC DNA]</scope>
    <source>
        <strain evidence="2 3">VS20</strain>
    </source>
</reference>
<proteinExistence type="predicted"/>
<dbReference type="AlphaFoldDB" id="T0RCS7"/>
<keyword evidence="3" id="KW-1185">Reference proteome</keyword>
<sequence length="254" mass="27700">MGAEELIAKAAPDTAMTDVSMTVASPSSMKERVAIEGQDDAQGGKPLEGGHGDAPACRPLEYDACMMVEPATNDDTYDVCLVKDQYGLGIYFTRSDEMAVVDQHVPFYKLPSGLPGPGEASGRIKPGDILEFIDGLDVRAQPFEATLEALRNLALGSVTLGFRSPAYLPLVETPLLEASEVLAAVTLEERNQWLENELARERKCRALADKKVLLYREEVLRLSQVNLELRTAMAKDEAKKRAADGFLACTHLML</sequence>
<accession>T0RCS7</accession>
<organism evidence="2 3">
    <name type="scientific">Saprolegnia diclina (strain VS20)</name>
    <dbReference type="NCBI Taxonomy" id="1156394"/>
    <lineage>
        <taxon>Eukaryota</taxon>
        <taxon>Sar</taxon>
        <taxon>Stramenopiles</taxon>
        <taxon>Oomycota</taxon>
        <taxon>Saprolegniomycetes</taxon>
        <taxon>Saprolegniales</taxon>
        <taxon>Saprolegniaceae</taxon>
        <taxon>Saprolegnia</taxon>
    </lineage>
</organism>
<dbReference type="STRING" id="1156394.T0RCS7"/>
<dbReference type="Proteomes" id="UP000030762">
    <property type="component" value="Unassembled WGS sequence"/>
</dbReference>
<dbReference type="OrthoDB" id="165498at2759"/>
<dbReference type="InterPro" id="IPR001478">
    <property type="entry name" value="PDZ"/>
</dbReference>
<dbReference type="OMA" id="ACTHLML"/>